<name>A0ACC2VDP5_9TREE</name>
<comment type="caution">
    <text evidence="1">The sequence shown here is derived from an EMBL/GenBank/DDBJ whole genome shotgun (WGS) entry which is preliminary data.</text>
</comment>
<evidence type="ECO:0000313" key="1">
    <source>
        <dbReference type="EMBL" id="KAJ9097524.1"/>
    </source>
</evidence>
<evidence type="ECO:0000313" key="2">
    <source>
        <dbReference type="Proteomes" id="UP001241377"/>
    </source>
</evidence>
<sequence length="733" mass="83214">MIEALLTVLPSICWILYRCFKLLRRPVEQLVEDLHMEIPHAPTICIDSVTETSVVIHWDIETRNNEYLYYVVLINNKEAATVGTTSCTLENLLEKKLYQLQILAVNANNNYRSQSAPVYIQTLGKSHLFPFDGQDKPIPLEVDGIVNGLSLDITPDQVKNIESDQLLGQYLAKFQSEVVKLSAEVKEYEEQCAKDISLLTAEIHQYKKEYESEADSKHKKDVCVKDLEKKKDQLVYQKMKLWNQLKGYKSSETIYKSKLEDLATKYRKLKERQAQIVHSEASERAKIEAQIAEEREKILDIKQQISAASEGIKNLTHEKREIMQTSKKVSELVLTFMDSDTVVNKDGTLNGHTLDALVKIFEVKPDWQAEVMTELLALQGAELEWKATFKAAIKKYVALYNSLEIAKANKHPDYVPNRLTEFQASIEFGGFSNALPKPQRGRRTTSGGSHTKMSPSPEPEYAVDASGIRNMYARQTNDSDLEPLRDEFMQPYMYRNGTPPIEMLEVPLQSESVQSIENRLDNRLENRQPAVRPAVQLDRLDRLENLPLDMFSPEPMQPLLNPEQSFYNFPQPPIVHSAIQPSLSPVPLVPLVPPMLHLQRGIAPTPMWNDSSNLAPHLSNNSTSSLNTDMPGSRFGFARNLSPYNANAMQTSISTGPATSMDTNAFAQQRTNPLLSQPFEMSSTLWNNDRMYAHSRDGSTNNSQIWRHEPATLSKEFLPFPGRRNSDGENWTS</sequence>
<organism evidence="1 2">
    <name type="scientific">Naganishia cerealis</name>
    <dbReference type="NCBI Taxonomy" id="610337"/>
    <lineage>
        <taxon>Eukaryota</taxon>
        <taxon>Fungi</taxon>
        <taxon>Dikarya</taxon>
        <taxon>Basidiomycota</taxon>
        <taxon>Agaricomycotina</taxon>
        <taxon>Tremellomycetes</taxon>
        <taxon>Filobasidiales</taxon>
        <taxon>Filobasidiaceae</taxon>
        <taxon>Naganishia</taxon>
    </lineage>
</organism>
<reference evidence="1" key="1">
    <citation type="submission" date="2023-04" db="EMBL/GenBank/DDBJ databases">
        <title>Draft Genome sequencing of Naganishia species isolated from polar environments using Oxford Nanopore Technology.</title>
        <authorList>
            <person name="Leo P."/>
            <person name="Venkateswaran K."/>
        </authorList>
    </citation>
    <scope>NUCLEOTIDE SEQUENCE</scope>
    <source>
        <strain evidence="1">MNA-CCFEE 5261</strain>
    </source>
</reference>
<protein>
    <submittedName>
        <fullName evidence="1">Uncharacterized protein</fullName>
    </submittedName>
</protein>
<gene>
    <name evidence="1" type="ORF">QFC19_006698</name>
</gene>
<accession>A0ACC2VDP5</accession>
<dbReference type="Proteomes" id="UP001241377">
    <property type="component" value="Unassembled WGS sequence"/>
</dbReference>
<proteinExistence type="predicted"/>
<dbReference type="EMBL" id="JASBWR010000084">
    <property type="protein sequence ID" value="KAJ9097524.1"/>
    <property type="molecule type" value="Genomic_DNA"/>
</dbReference>
<keyword evidence="2" id="KW-1185">Reference proteome</keyword>